<evidence type="ECO:0000313" key="2">
    <source>
        <dbReference type="EnsemblPlants" id="PNT77490"/>
    </source>
</evidence>
<dbReference type="Proteomes" id="UP000008810">
    <property type="component" value="Chromosome 1"/>
</dbReference>
<gene>
    <name evidence="1" type="ORF">BRADI_1g63645v3</name>
</gene>
<dbReference type="EMBL" id="CM000880">
    <property type="protein sequence ID" value="PNT77490.1"/>
    <property type="molecule type" value="Genomic_DNA"/>
</dbReference>
<keyword evidence="3" id="KW-1185">Reference proteome</keyword>
<evidence type="ECO:0000313" key="3">
    <source>
        <dbReference type="Proteomes" id="UP000008810"/>
    </source>
</evidence>
<reference evidence="1" key="2">
    <citation type="submission" date="2017-06" db="EMBL/GenBank/DDBJ databases">
        <title>WGS assembly of Brachypodium distachyon.</title>
        <authorList>
            <consortium name="The International Brachypodium Initiative"/>
            <person name="Lucas S."/>
            <person name="Harmon-Smith M."/>
            <person name="Lail K."/>
            <person name="Tice H."/>
            <person name="Grimwood J."/>
            <person name="Bruce D."/>
            <person name="Barry K."/>
            <person name="Shu S."/>
            <person name="Lindquist E."/>
            <person name="Wang M."/>
            <person name="Pitluck S."/>
            <person name="Vogel J.P."/>
            <person name="Garvin D.F."/>
            <person name="Mockler T.C."/>
            <person name="Schmutz J."/>
            <person name="Rokhsar D."/>
            <person name="Bevan M.W."/>
        </authorList>
    </citation>
    <scope>NUCLEOTIDE SEQUENCE</scope>
    <source>
        <strain evidence="1">Bd21</strain>
    </source>
</reference>
<dbReference type="Gramene" id="PNT77490">
    <property type="protein sequence ID" value="PNT77490"/>
    <property type="gene ID" value="BRADI_1g63645v3"/>
</dbReference>
<reference evidence="1 2" key="1">
    <citation type="journal article" date="2010" name="Nature">
        <title>Genome sequencing and analysis of the model grass Brachypodium distachyon.</title>
        <authorList>
            <consortium name="International Brachypodium Initiative"/>
        </authorList>
    </citation>
    <scope>NUCLEOTIDE SEQUENCE [LARGE SCALE GENOMIC DNA]</scope>
    <source>
        <strain evidence="1 2">Bd21</strain>
    </source>
</reference>
<proteinExistence type="predicted"/>
<sequence length="160" mass="18338">MIFPPMKNMINWYARRRENGRYQAREAEQGKGRRMMMSWSPPWRTLDKAKCTAGDFQGARDVFDEMRSTYSFVFVRPIRAARSSSEPGRVRGLLRRCSCYNTSLPGRWRGRQPAPAGTFAAPEFSMLIRRVRPGCTTPTRIPRTPCTSWNPATQAKAPCT</sequence>
<protein>
    <submittedName>
        <fullName evidence="1 2">Uncharacterized protein</fullName>
    </submittedName>
</protein>
<dbReference type="AlphaFoldDB" id="A0A2K2DT88"/>
<name>A0A2K2DT88_BRADI</name>
<accession>A0A2K2DT88</accession>
<reference evidence="2" key="3">
    <citation type="submission" date="2018-08" db="UniProtKB">
        <authorList>
            <consortium name="EnsemblPlants"/>
        </authorList>
    </citation>
    <scope>IDENTIFICATION</scope>
    <source>
        <strain evidence="2">cv. Bd21</strain>
    </source>
</reference>
<dbReference type="InParanoid" id="A0A2K2DT88"/>
<dbReference type="EnsemblPlants" id="PNT77490">
    <property type="protein sequence ID" value="PNT77490"/>
    <property type="gene ID" value="BRADI_1g63645v3"/>
</dbReference>
<evidence type="ECO:0000313" key="1">
    <source>
        <dbReference type="EMBL" id="PNT77490.1"/>
    </source>
</evidence>
<organism evidence="1">
    <name type="scientific">Brachypodium distachyon</name>
    <name type="common">Purple false brome</name>
    <name type="synonym">Trachynia distachya</name>
    <dbReference type="NCBI Taxonomy" id="15368"/>
    <lineage>
        <taxon>Eukaryota</taxon>
        <taxon>Viridiplantae</taxon>
        <taxon>Streptophyta</taxon>
        <taxon>Embryophyta</taxon>
        <taxon>Tracheophyta</taxon>
        <taxon>Spermatophyta</taxon>
        <taxon>Magnoliopsida</taxon>
        <taxon>Liliopsida</taxon>
        <taxon>Poales</taxon>
        <taxon>Poaceae</taxon>
        <taxon>BOP clade</taxon>
        <taxon>Pooideae</taxon>
        <taxon>Stipodae</taxon>
        <taxon>Brachypodieae</taxon>
        <taxon>Brachypodium</taxon>
    </lineage>
</organism>